<protein>
    <recommendedName>
        <fullName evidence="8">5'-deoxynucleotidase</fullName>
        <ecNumber evidence="8">3.1.3.89</ecNumber>
    </recommendedName>
</protein>
<dbReference type="Pfam" id="PF13023">
    <property type="entry name" value="HD_3"/>
    <property type="match status" value="1"/>
</dbReference>
<dbReference type="FunFam" id="1.10.3210.10:FF:000011">
    <property type="entry name" value="HD domain-containing protein 2"/>
    <property type="match status" value="1"/>
</dbReference>
<dbReference type="Proteomes" id="UP000700596">
    <property type="component" value="Unassembled WGS sequence"/>
</dbReference>
<keyword evidence="9" id="KW-0479">Metal-binding</keyword>
<dbReference type="PANTHER" id="PTHR11845:SF13">
    <property type="entry name" value="5'-DEOXYNUCLEOTIDASE HDDC2"/>
    <property type="match status" value="1"/>
</dbReference>
<evidence type="ECO:0000256" key="13">
    <source>
        <dbReference type="SAM" id="MobiDB-lite"/>
    </source>
</evidence>
<dbReference type="GO" id="GO:0005737">
    <property type="term" value="C:cytoplasm"/>
    <property type="evidence" value="ECO:0007669"/>
    <property type="project" value="TreeGrafter"/>
</dbReference>
<dbReference type="SUPFAM" id="SSF109604">
    <property type="entry name" value="HD-domain/PDEase-like"/>
    <property type="match status" value="1"/>
</dbReference>
<evidence type="ECO:0000256" key="12">
    <source>
        <dbReference type="ARBA" id="ARBA00023285"/>
    </source>
</evidence>
<evidence type="ECO:0000256" key="3">
    <source>
        <dbReference type="ARBA" id="ARBA00001941"/>
    </source>
</evidence>
<evidence type="ECO:0000259" key="14">
    <source>
        <dbReference type="SMART" id="SM00471"/>
    </source>
</evidence>
<evidence type="ECO:0000256" key="11">
    <source>
        <dbReference type="ARBA" id="ARBA00022842"/>
    </source>
</evidence>
<accession>A0A9P9IIX3</accession>
<dbReference type="EC" id="3.1.3.89" evidence="8"/>
<proteinExistence type="inferred from homology"/>
<evidence type="ECO:0000256" key="2">
    <source>
        <dbReference type="ARBA" id="ARBA00001936"/>
    </source>
</evidence>
<evidence type="ECO:0000313" key="15">
    <source>
        <dbReference type="EMBL" id="KAH7120965.1"/>
    </source>
</evidence>
<keyword evidence="16" id="KW-1185">Reference proteome</keyword>
<evidence type="ECO:0000256" key="7">
    <source>
        <dbReference type="ARBA" id="ARBA00011738"/>
    </source>
</evidence>
<evidence type="ECO:0000256" key="8">
    <source>
        <dbReference type="ARBA" id="ARBA00012964"/>
    </source>
</evidence>
<comment type="subunit">
    <text evidence="7">Homodimer.</text>
</comment>
<comment type="caution">
    <text evidence="15">The sequence shown here is derived from an EMBL/GenBank/DDBJ whole genome shotgun (WGS) entry which is preliminary data.</text>
</comment>
<feature type="domain" description="HD/PDEase" evidence="14">
    <location>
        <begin position="90"/>
        <end position="213"/>
    </location>
</feature>
<dbReference type="OrthoDB" id="10254258at2759"/>
<keyword evidence="11" id="KW-0460">Magnesium</keyword>
<dbReference type="AlphaFoldDB" id="A0A9P9IIX3"/>
<keyword evidence="12" id="KW-0170">Cobalt</keyword>
<name>A0A9P9IIX3_9PLEO</name>
<reference evidence="15" key="1">
    <citation type="journal article" date="2021" name="Nat. Commun.">
        <title>Genetic determinants of endophytism in the Arabidopsis root mycobiome.</title>
        <authorList>
            <person name="Mesny F."/>
            <person name="Miyauchi S."/>
            <person name="Thiergart T."/>
            <person name="Pickel B."/>
            <person name="Atanasova L."/>
            <person name="Karlsson M."/>
            <person name="Huettel B."/>
            <person name="Barry K.W."/>
            <person name="Haridas S."/>
            <person name="Chen C."/>
            <person name="Bauer D."/>
            <person name="Andreopoulos W."/>
            <person name="Pangilinan J."/>
            <person name="LaButti K."/>
            <person name="Riley R."/>
            <person name="Lipzen A."/>
            <person name="Clum A."/>
            <person name="Drula E."/>
            <person name="Henrissat B."/>
            <person name="Kohler A."/>
            <person name="Grigoriev I.V."/>
            <person name="Martin F.M."/>
            <person name="Hacquard S."/>
        </authorList>
    </citation>
    <scope>NUCLEOTIDE SEQUENCE</scope>
    <source>
        <strain evidence="15">MPI-CAGE-CH-0243</strain>
    </source>
</reference>
<dbReference type="InterPro" id="IPR039356">
    <property type="entry name" value="YfbR/HDDC2"/>
</dbReference>
<sequence>MAVDESTQTVGVSDKSESTQTNGVPSKKEPDAGKLNESATQEEQWSVESVLAITATQYDEGTTSPLSFFHLLERLKTTKRAGWRRFGIDNGESISDHMYRMSILTMTAPSSVTSKLDIPRCTRMALVHDMAEALVGDITPVDNVTKEEKSRRESETMDYICTKLLGKFNGGLNGQDIRKLWQEYEDSETPESLFVHDIDKIELLLQMNEYERSHPPPTDLGEFTWVATKIQSPEVKAWAQHVLWERVELWNSRGHTPEWRVEAPTSKPAPL</sequence>
<comment type="catalytic activity">
    <reaction evidence="1">
        <text>a 2'-deoxyribonucleoside 5'-phosphate + H2O = a 2'-deoxyribonucleoside + phosphate</text>
        <dbReference type="Rhea" id="RHEA:36167"/>
        <dbReference type="ChEBI" id="CHEBI:15377"/>
        <dbReference type="ChEBI" id="CHEBI:18274"/>
        <dbReference type="ChEBI" id="CHEBI:43474"/>
        <dbReference type="ChEBI" id="CHEBI:65317"/>
        <dbReference type="EC" id="3.1.3.89"/>
    </reaction>
</comment>
<feature type="region of interest" description="Disordered" evidence="13">
    <location>
        <begin position="1"/>
        <end position="41"/>
    </location>
</feature>
<comment type="cofactor">
    <cofactor evidence="2">
        <name>Mn(2+)</name>
        <dbReference type="ChEBI" id="CHEBI:29035"/>
    </cofactor>
</comment>
<evidence type="ECO:0000256" key="5">
    <source>
        <dbReference type="ARBA" id="ARBA00004074"/>
    </source>
</evidence>
<comment type="cofactor">
    <cofactor evidence="4">
        <name>Mg(2+)</name>
        <dbReference type="ChEBI" id="CHEBI:18420"/>
    </cofactor>
</comment>
<evidence type="ECO:0000313" key="16">
    <source>
        <dbReference type="Proteomes" id="UP000700596"/>
    </source>
</evidence>
<gene>
    <name evidence="15" type="ORF">B0J11DRAFT_533027</name>
</gene>
<dbReference type="GO" id="GO:0009159">
    <property type="term" value="P:deoxyribonucleoside monophosphate catabolic process"/>
    <property type="evidence" value="ECO:0007669"/>
    <property type="project" value="UniProtKB-ARBA"/>
</dbReference>
<dbReference type="InterPro" id="IPR006674">
    <property type="entry name" value="HD_domain"/>
</dbReference>
<evidence type="ECO:0000256" key="6">
    <source>
        <dbReference type="ARBA" id="ARBA00009999"/>
    </source>
</evidence>
<dbReference type="GO" id="GO:0046872">
    <property type="term" value="F:metal ion binding"/>
    <property type="evidence" value="ECO:0007669"/>
    <property type="project" value="UniProtKB-KW"/>
</dbReference>
<organism evidence="15 16">
    <name type="scientific">Dendryphion nanum</name>
    <dbReference type="NCBI Taxonomy" id="256645"/>
    <lineage>
        <taxon>Eukaryota</taxon>
        <taxon>Fungi</taxon>
        <taxon>Dikarya</taxon>
        <taxon>Ascomycota</taxon>
        <taxon>Pezizomycotina</taxon>
        <taxon>Dothideomycetes</taxon>
        <taxon>Pleosporomycetidae</taxon>
        <taxon>Pleosporales</taxon>
        <taxon>Torulaceae</taxon>
        <taxon>Dendryphion</taxon>
    </lineage>
</organism>
<dbReference type="InterPro" id="IPR003607">
    <property type="entry name" value="HD/PDEase_dom"/>
</dbReference>
<dbReference type="EMBL" id="JAGMWT010000010">
    <property type="protein sequence ID" value="KAH7120965.1"/>
    <property type="molecule type" value="Genomic_DNA"/>
</dbReference>
<dbReference type="Gene3D" id="1.10.3210.10">
    <property type="entry name" value="Hypothetical protein af1432"/>
    <property type="match status" value="1"/>
</dbReference>
<evidence type="ECO:0000256" key="9">
    <source>
        <dbReference type="ARBA" id="ARBA00022723"/>
    </source>
</evidence>
<comment type="function">
    <text evidence="5">Catalyzes the dephosphorylation of the nucleoside 5'-monophosphates deoxyadenosine monophosphate (dAMP), deoxycytidine monophosphate (dCMP), deoxyguanosine monophosphate (dGMP) and deoxythymidine monophosphate (dTMP).</text>
</comment>
<evidence type="ECO:0000256" key="1">
    <source>
        <dbReference type="ARBA" id="ARBA00001638"/>
    </source>
</evidence>
<dbReference type="PANTHER" id="PTHR11845">
    <property type="entry name" value="5'-DEOXYNUCLEOTIDASE HDDC2"/>
    <property type="match status" value="1"/>
</dbReference>
<comment type="cofactor">
    <cofactor evidence="3">
        <name>Co(2+)</name>
        <dbReference type="ChEBI" id="CHEBI:48828"/>
    </cofactor>
</comment>
<keyword evidence="10" id="KW-0378">Hydrolase</keyword>
<feature type="compositionally biased region" description="Polar residues" evidence="13">
    <location>
        <begin position="1"/>
        <end position="11"/>
    </location>
</feature>
<evidence type="ECO:0000256" key="10">
    <source>
        <dbReference type="ARBA" id="ARBA00022801"/>
    </source>
</evidence>
<evidence type="ECO:0000256" key="4">
    <source>
        <dbReference type="ARBA" id="ARBA00001946"/>
    </source>
</evidence>
<dbReference type="GO" id="GO:0002953">
    <property type="term" value="F:5'-deoxynucleotidase activity"/>
    <property type="evidence" value="ECO:0007669"/>
    <property type="project" value="UniProtKB-EC"/>
</dbReference>
<comment type="similarity">
    <text evidence="6">Belongs to the HDDC2 family.</text>
</comment>
<dbReference type="SMART" id="SM00471">
    <property type="entry name" value="HDc"/>
    <property type="match status" value="1"/>
</dbReference>